<evidence type="ECO:0000256" key="1">
    <source>
        <dbReference type="ARBA" id="ARBA00022598"/>
    </source>
</evidence>
<dbReference type="InterPro" id="IPR055399">
    <property type="entry name" value="CC_BshC"/>
</dbReference>
<feature type="domain" description="Bacillithiol biosynthesis BshC C-terminal coiled-coil" evidence="4">
    <location>
        <begin position="375"/>
        <end position="529"/>
    </location>
</feature>
<evidence type="ECO:0000259" key="4">
    <source>
        <dbReference type="Pfam" id="PF24850"/>
    </source>
</evidence>
<evidence type="ECO:0000313" key="6">
    <source>
        <dbReference type="Proteomes" id="UP000184368"/>
    </source>
</evidence>
<dbReference type="PIRSF" id="PIRSF012535">
    <property type="entry name" value="UCP012535"/>
    <property type="match status" value="1"/>
</dbReference>
<name>A0A1M5GCI4_9BACT</name>
<evidence type="ECO:0000259" key="3">
    <source>
        <dbReference type="Pfam" id="PF10079"/>
    </source>
</evidence>
<gene>
    <name evidence="2" type="primary">bshC</name>
    <name evidence="5" type="ORF">SAMN05444008_11617</name>
</gene>
<dbReference type="NCBIfam" id="TIGR03998">
    <property type="entry name" value="thiol_BshC"/>
    <property type="match status" value="1"/>
</dbReference>
<keyword evidence="6" id="KW-1185">Reference proteome</keyword>
<evidence type="ECO:0000313" key="5">
    <source>
        <dbReference type="EMBL" id="SHG01388.1"/>
    </source>
</evidence>
<dbReference type="EMBL" id="FQUO01000016">
    <property type="protein sequence ID" value="SHG01388.1"/>
    <property type="molecule type" value="Genomic_DNA"/>
</dbReference>
<dbReference type="InterPro" id="IPR055398">
    <property type="entry name" value="Rossmann-like_BshC"/>
</dbReference>
<dbReference type="Pfam" id="PF10079">
    <property type="entry name" value="Rossmann-like_BshC"/>
    <property type="match status" value="1"/>
</dbReference>
<keyword evidence="2" id="KW-0175">Coiled coil</keyword>
<dbReference type="STRING" id="1302690.BUE76_11050"/>
<evidence type="ECO:0000256" key="2">
    <source>
        <dbReference type="HAMAP-Rule" id="MF_01867"/>
    </source>
</evidence>
<dbReference type="Proteomes" id="UP000184368">
    <property type="component" value="Unassembled WGS sequence"/>
</dbReference>
<dbReference type="AlphaFoldDB" id="A0A1M5GCI4"/>
<dbReference type="RefSeq" id="WP_073046215.1">
    <property type="nucleotide sequence ID" value="NZ_FQUO01000016.1"/>
</dbReference>
<dbReference type="InterPro" id="IPR011199">
    <property type="entry name" value="Bacillithiol_biosynth_BshC"/>
</dbReference>
<sequence>MPFSAYTLPYDQTNSFSRIVLDYLQGAAALKPFYAAPPTPEGLAQVLAVRRQKPVNREVLATVLQQQYAGMETHASVVHNIEALQDANTFTVCTAHQPNLFTGPLYFLYKILHAIRLAAQLEAAHPGSRFVPVYYMGSEDADLDELNHFSIQGKRYTWQTDQKGAVGRMVIDNAIQQLIHEVEGQLAPFEQGKAIAASLRRHFAKGNTIQQATFALVNKLFGSFGLIVLIPDSASLKALMLPVFEQELFAPVSGTLVGDTSERLAAHYNVQAHPREINLFYLEGDIRERIIREGDDFLVNNTALRFSAAEMKVLIQQHPERLSPNVILRGLFQETILPNIAFIGGGGELAYWLQLKDLFEHYDVSFPVLVLRNSFLLLEEKWQERIDRLGFSVGDCFQKTDNLVNLLARRQAEHPLTLNGKMEQAEALFEAIRSQASAIDPTLSAHVAALKAASLKKLKVLEQKMLRAEKRKHADSRRQIEAIRQQLFPGDGLQERVDSFLYYYAVYGPQLIADLYQHSGALEQQFTILPLSGEA</sequence>
<feature type="domain" description="Bacillithiol biosynthesis BshC N-terminal Rossmann-like" evidence="3">
    <location>
        <begin position="10"/>
        <end position="373"/>
    </location>
</feature>
<dbReference type="HAMAP" id="MF_01867">
    <property type="entry name" value="BshC"/>
    <property type="match status" value="1"/>
</dbReference>
<organism evidence="5 6">
    <name type="scientific">Cnuella takakiae</name>
    <dbReference type="NCBI Taxonomy" id="1302690"/>
    <lineage>
        <taxon>Bacteria</taxon>
        <taxon>Pseudomonadati</taxon>
        <taxon>Bacteroidota</taxon>
        <taxon>Chitinophagia</taxon>
        <taxon>Chitinophagales</taxon>
        <taxon>Chitinophagaceae</taxon>
        <taxon>Cnuella</taxon>
    </lineage>
</organism>
<comment type="similarity">
    <text evidence="2">Belongs to the BshC family.</text>
</comment>
<proteinExistence type="inferred from homology"/>
<dbReference type="GO" id="GO:0016874">
    <property type="term" value="F:ligase activity"/>
    <property type="evidence" value="ECO:0007669"/>
    <property type="project" value="UniProtKB-UniRule"/>
</dbReference>
<feature type="coiled-coil region" evidence="2">
    <location>
        <begin position="451"/>
        <end position="486"/>
    </location>
</feature>
<dbReference type="EC" id="6.-.-.-" evidence="2"/>
<reference evidence="5 6" key="1">
    <citation type="submission" date="2016-11" db="EMBL/GenBank/DDBJ databases">
        <authorList>
            <person name="Jaros S."/>
            <person name="Januszkiewicz K."/>
            <person name="Wedrychowicz H."/>
        </authorList>
    </citation>
    <scope>NUCLEOTIDE SEQUENCE [LARGE SCALE GENOMIC DNA]</scope>
    <source>
        <strain evidence="5 6">DSM 26897</strain>
    </source>
</reference>
<accession>A0A1M5GCI4</accession>
<protein>
    <recommendedName>
        <fullName evidence="2">Putative cysteine ligase BshC</fullName>
        <ecNumber evidence="2">6.-.-.-</ecNumber>
    </recommendedName>
</protein>
<keyword evidence="1 2" id="KW-0436">Ligase</keyword>
<dbReference type="Pfam" id="PF24850">
    <property type="entry name" value="CC_BshC"/>
    <property type="match status" value="1"/>
</dbReference>
<dbReference type="OrthoDB" id="9765151at2"/>